<keyword evidence="1" id="KW-0597">Phosphoprotein</keyword>
<dbReference type="FunFam" id="2.130.10.10:FF:000714">
    <property type="entry name" value="Transducin/WD40 repeat-like superfamily protein"/>
    <property type="match status" value="1"/>
</dbReference>
<dbReference type="SMART" id="SM00320">
    <property type="entry name" value="WD40"/>
    <property type="match status" value="5"/>
</dbReference>
<dbReference type="PRINTS" id="PR00320">
    <property type="entry name" value="GPROTEINBRPT"/>
</dbReference>
<evidence type="ECO:0000313" key="7">
    <source>
        <dbReference type="Proteomes" id="UP001408789"/>
    </source>
</evidence>
<evidence type="ECO:0000256" key="5">
    <source>
        <dbReference type="SAM" id="MobiDB-lite"/>
    </source>
</evidence>
<dbReference type="Pfam" id="PF00400">
    <property type="entry name" value="WD40"/>
    <property type="match status" value="2"/>
</dbReference>
<proteinExistence type="predicted"/>
<dbReference type="InterPro" id="IPR015943">
    <property type="entry name" value="WD40/YVTN_repeat-like_dom_sf"/>
</dbReference>
<keyword evidence="2 4" id="KW-0853">WD repeat</keyword>
<keyword evidence="7" id="KW-1185">Reference proteome</keyword>
<sequence>MISSLSWVPKGASKSVPSVADPLSKEEIEDMKKLLLLESDGDVESEENNEDMSVDASKQPTEIEQALGAANAVGKKAGGSNFPDIADGLDELNMDDYDKEDDAIDIFSMGIGNTFYPSNELDPYLKDTNDDDSEELDDMVIRSDDAIVVCAYSGDEKNQLLVYIMEDPEDDSNPFVHHYIDLSGFPLCTAWLDCPINGGEKGNFVAVGMMEPGIEIWDLDILNVNEPSLTLGGFAVEKKKKKGKKVKKSIKFKEDSHTGPVLALAWNKGYRNILASGSADKMVKIWDVATGKCKITMEHHTDKAIIKCFKILAVLVQAVAWNHKEHEVLLSGSFDHTVVMRDVRVPSHAGFKWSVGADVESLAWDPHDQHLFVASLENGMVVGFDIRTATSSSSSALKPTFTLHAHDKNVCAVSYNPLVPNLLATGSEDKMVKLWDLSNNQPSCIASQNRKAEAVFSLSFSEDWPFLLAIAGSKGKPTLWDTSLDAGVSKRYGKYIRQNKACAFT</sequence>
<dbReference type="EMBL" id="JBCNJP010000007">
    <property type="protein sequence ID" value="KAK9077795.1"/>
    <property type="molecule type" value="Genomic_DNA"/>
</dbReference>
<evidence type="ECO:0000256" key="4">
    <source>
        <dbReference type="PROSITE-ProRule" id="PRU00221"/>
    </source>
</evidence>
<dbReference type="InterPro" id="IPR020472">
    <property type="entry name" value="WD40_PAC1"/>
</dbReference>
<evidence type="ECO:0000256" key="2">
    <source>
        <dbReference type="ARBA" id="ARBA00022574"/>
    </source>
</evidence>
<dbReference type="GO" id="GO:0006364">
    <property type="term" value="P:rRNA processing"/>
    <property type="evidence" value="ECO:0007669"/>
    <property type="project" value="InterPro"/>
</dbReference>
<name>A0AAP0DR55_9ASTR</name>
<accession>A0AAP0DR55</accession>
<comment type="caution">
    <text evidence="6">The sequence shown here is derived from an EMBL/GenBank/DDBJ whole genome shotgun (WGS) entry which is preliminary data.</text>
</comment>
<protein>
    <recommendedName>
        <fullName evidence="8">Periodic tryptophan protein 1</fullName>
    </recommendedName>
</protein>
<feature type="region of interest" description="Disordered" evidence="5">
    <location>
        <begin position="1"/>
        <end position="23"/>
    </location>
</feature>
<dbReference type="PROSITE" id="PS50294">
    <property type="entry name" value="WD_REPEATS_REGION"/>
    <property type="match status" value="2"/>
</dbReference>
<organism evidence="6 7">
    <name type="scientific">Deinandra increscens subsp. villosa</name>
    <dbReference type="NCBI Taxonomy" id="3103831"/>
    <lineage>
        <taxon>Eukaryota</taxon>
        <taxon>Viridiplantae</taxon>
        <taxon>Streptophyta</taxon>
        <taxon>Embryophyta</taxon>
        <taxon>Tracheophyta</taxon>
        <taxon>Spermatophyta</taxon>
        <taxon>Magnoliopsida</taxon>
        <taxon>eudicotyledons</taxon>
        <taxon>Gunneridae</taxon>
        <taxon>Pentapetalae</taxon>
        <taxon>asterids</taxon>
        <taxon>campanulids</taxon>
        <taxon>Asterales</taxon>
        <taxon>Asteraceae</taxon>
        <taxon>Asteroideae</taxon>
        <taxon>Heliantheae alliance</taxon>
        <taxon>Madieae</taxon>
        <taxon>Madiinae</taxon>
        <taxon>Deinandra</taxon>
    </lineage>
</organism>
<dbReference type="PROSITE" id="PS50082">
    <property type="entry name" value="WD_REPEATS_2"/>
    <property type="match status" value="2"/>
</dbReference>
<gene>
    <name evidence="6" type="ORF">SSX86_006133</name>
</gene>
<dbReference type="PANTHER" id="PTHR14091">
    <property type="entry name" value="PERIODIC TRYPTOPHAN PROTEIN 1"/>
    <property type="match status" value="1"/>
</dbReference>
<feature type="repeat" description="WD" evidence="4">
    <location>
        <begin position="254"/>
        <end position="296"/>
    </location>
</feature>
<dbReference type="InterPro" id="IPR044285">
    <property type="entry name" value="PWP1"/>
</dbReference>
<evidence type="ECO:0000256" key="1">
    <source>
        <dbReference type="ARBA" id="ARBA00022553"/>
    </source>
</evidence>
<dbReference type="Proteomes" id="UP001408789">
    <property type="component" value="Unassembled WGS sequence"/>
</dbReference>
<dbReference type="FunFam" id="2.130.10.10:FF:000485">
    <property type="entry name" value="Putative WD repeat-containing protein C17D11.16"/>
    <property type="match status" value="1"/>
</dbReference>
<dbReference type="SUPFAM" id="SSF50978">
    <property type="entry name" value="WD40 repeat-like"/>
    <property type="match status" value="1"/>
</dbReference>
<evidence type="ECO:0000313" key="6">
    <source>
        <dbReference type="EMBL" id="KAK9077795.1"/>
    </source>
</evidence>
<keyword evidence="3" id="KW-0677">Repeat</keyword>
<evidence type="ECO:0008006" key="8">
    <source>
        <dbReference type="Google" id="ProtNLM"/>
    </source>
</evidence>
<feature type="region of interest" description="Disordered" evidence="5">
    <location>
        <begin position="38"/>
        <end position="59"/>
    </location>
</feature>
<reference evidence="6 7" key="1">
    <citation type="submission" date="2024-04" db="EMBL/GenBank/DDBJ databases">
        <title>The reference genome of an endangered Asteraceae, Deinandra increscens subsp. villosa, native to the Central Coast of California.</title>
        <authorList>
            <person name="Guilliams M."/>
            <person name="Hasenstab-Lehman K."/>
            <person name="Meyer R."/>
            <person name="Mcevoy S."/>
        </authorList>
    </citation>
    <scope>NUCLEOTIDE SEQUENCE [LARGE SCALE GENOMIC DNA]</scope>
    <source>
        <tissue evidence="6">Leaf</tissue>
    </source>
</reference>
<feature type="repeat" description="WD" evidence="4">
    <location>
        <begin position="403"/>
        <end position="445"/>
    </location>
</feature>
<dbReference type="Gene3D" id="2.130.10.10">
    <property type="entry name" value="YVTN repeat-like/Quinoprotein amine dehydrogenase"/>
    <property type="match status" value="2"/>
</dbReference>
<feature type="compositionally biased region" description="Acidic residues" evidence="5">
    <location>
        <begin position="39"/>
        <end position="53"/>
    </location>
</feature>
<dbReference type="AlphaFoldDB" id="A0AAP0DR55"/>
<dbReference type="GO" id="GO:0005634">
    <property type="term" value="C:nucleus"/>
    <property type="evidence" value="ECO:0007669"/>
    <property type="project" value="TreeGrafter"/>
</dbReference>
<dbReference type="InterPro" id="IPR036322">
    <property type="entry name" value="WD40_repeat_dom_sf"/>
</dbReference>
<evidence type="ECO:0000256" key="3">
    <source>
        <dbReference type="ARBA" id="ARBA00022737"/>
    </source>
</evidence>
<dbReference type="InterPro" id="IPR019775">
    <property type="entry name" value="WD40_repeat_CS"/>
</dbReference>
<dbReference type="PANTHER" id="PTHR14091:SF0">
    <property type="entry name" value="PERIODIC TRYPTOPHAN PROTEIN 1 HOMOLOG"/>
    <property type="match status" value="1"/>
</dbReference>
<dbReference type="InterPro" id="IPR001680">
    <property type="entry name" value="WD40_rpt"/>
</dbReference>
<dbReference type="PROSITE" id="PS00678">
    <property type="entry name" value="WD_REPEATS_1"/>
    <property type="match status" value="2"/>
</dbReference>